<name>A0A379IZ67_ECTME</name>
<sequence>MIAATVIAGLWLVIDSRPWTKLTGACAKRVGSGYE</sequence>
<proteinExistence type="predicted"/>
<dbReference type="EMBL" id="UGUU01000001">
    <property type="protein sequence ID" value="SUD41577.1"/>
    <property type="molecule type" value="Genomic_DNA"/>
</dbReference>
<evidence type="ECO:0000313" key="2">
    <source>
        <dbReference type="Proteomes" id="UP000254260"/>
    </source>
</evidence>
<reference evidence="1 2" key="1">
    <citation type="submission" date="2018-06" db="EMBL/GenBank/DDBJ databases">
        <authorList>
            <consortium name="Pathogen Informatics"/>
            <person name="Doyle S."/>
        </authorList>
    </citation>
    <scope>NUCLEOTIDE SEQUENCE [LARGE SCALE GENOMIC DNA]</scope>
    <source>
        <strain evidence="1 2">NCTC10899</strain>
    </source>
</reference>
<evidence type="ECO:0000313" key="1">
    <source>
        <dbReference type="EMBL" id="SUD41577.1"/>
    </source>
</evidence>
<dbReference type="Proteomes" id="UP000254260">
    <property type="component" value="Unassembled WGS sequence"/>
</dbReference>
<protein>
    <submittedName>
        <fullName evidence="1">Uncharacterized protein</fullName>
    </submittedName>
</protein>
<organism evidence="1 2">
    <name type="scientific">Ectopseudomonas mendocina</name>
    <name type="common">Pseudomonas mendocina</name>
    <dbReference type="NCBI Taxonomy" id="300"/>
    <lineage>
        <taxon>Bacteria</taxon>
        <taxon>Pseudomonadati</taxon>
        <taxon>Pseudomonadota</taxon>
        <taxon>Gammaproteobacteria</taxon>
        <taxon>Pseudomonadales</taxon>
        <taxon>Pseudomonadaceae</taxon>
        <taxon>Ectopseudomonas</taxon>
    </lineage>
</organism>
<gene>
    <name evidence="1" type="ORF">NCTC10899_04453</name>
</gene>
<dbReference type="AlphaFoldDB" id="A0A379IZ67"/>
<accession>A0A379IZ67</accession>